<name>A0A0D9NHC2_METAN</name>
<evidence type="ECO:0000313" key="2">
    <source>
        <dbReference type="EMBL" id="KJK73412.1"/>
    </source>
</evidence>
<gene>
    <name evidence="2" type="ORF">H634G_11375</name>
</gene>
<dbReference type="EMBL" id="KE384859">
    <property type="protein sequence ID" value="KJK73412.1"/>
    <property type="molecule type" value="Genomic_DNA"/>
</dbReference>
<evidence type="ECO:0000256" key="1">
    <source>
        <dbReference type="SAM" id="MobiDB-lite"/>
    </source>
</evidence>
<feature type="compositionally biased region" description="Polar residues" evidence="1">
    <location>
        <begin position="1"/>
        <end position="12"/>
    </location>
</feature>
<organism evidence="2 3">
    <name type="scientific">Metarhizium anisopliae BRIP 53293</name>
    <dbReference type="NCBI Taxonomy" id="1291518"/>
    <lineage>
        <taxon>Eukaryota</taxon>
        <taxon>Fungi</taxon>
        <taxon>Dikarya</taxon>
        <taxon>Ascomycota</taxon>
        <taxon>Pezizomycotina</taxon>
        <taxon>Sordariomycetes</taxon>
        <taxon>Hypocreomycetidae</taxon>
        <taxon>Hypocreales</taxon>
        <taxon>Clavicipitaceae</taxon>
        <taxon>Metarhizium</taxon>
    </lineage>
</organism>
<accession>A0A0D9NHC2</accession>
<proteinExistence type="predicted"/>
<keyword evidence="3" id="KW-1185">Reference proteome</keyword>
<feature type="region of interest" description="Disordered" evidence="1">
    <location>
        <begin position="1"/>
        <end position="28"/>
    </location>
</feature>
<evidence type="ECO:0000313" key="3">
    <source>
        <dbReference type="Proteomes" id="UP000054544"/>
    </source>
</evidence>
<dbReference type="AlphaFoldDB" id="A0A0D9NHC2"/>
<sequence>MAKPSTQTTSLAARSKVGPDGPSMDISDASLATTTINGTYIAPPYSANSSMPTV</sequence>
<reference evidence="3" key="1">
    <citation type="journal article" date="2014" name="BMC Genomics">
        <title>The genome sequence of the biocontrol fungus Metarhizium anisopliae and comparative genomics of Metarhizium species.</title>
        <authorList>
            <person name="Pattemore J.A."/>
            <person name="Hane J.K."/>
            <person name="Williams A.H."/>
            <person name="Wilson B.A."/>
            <person name="Stodart B.J."/>
            <person name="Ash G.J."/>
        </authorList>
    </citation>
    <scope>NUCLEOTIDE SEQUENCE [LARGE SCALE GENOMIC DNA]</scope>
    <source>
        <strain evidence="3">BRIP 53293</strain>
    </source>
</reference>
<dbReference type="Proteomes" id="UP000054544">
    <property type="component" value="Unassembled WGS sequence"/>
</dbReference>
<protein>
    <submittedName>
        <fullName evidence="2">Uncharacterized protein</fullName>
    </submittedName>
</protein>